<evidence type="ECO:0000313" key="1">
    <source>
        <dbReference type="EMBL" id="CAB4149728.1"/>
    </source>
</evidence>
<proteinExistence type="predicted"/>
<sequence length="46" mass="5087">MSYAITAAIFAVLGFLAGVLFFRKNFSKVISVEENIKNAYSKIKGE</sequence>
<evidence type="ECO:0000313" key="2">
    <source>
        <dbReference type="EMBL" id="CAB4163761.1"/>
    </source>
</evidence>
<organism evidence="1">
    <name type="scientific">uncultured Caudovirales phage</name>
    <dbReference type="NCBI Taxonomy" id="2100421"/>
    <lineage>
        <taxon>Viruses</taxon>
        <taxon>Duplodnaviria</taxon>
        <taxon>Heunggongvirae</taxon>
        <taxon>Uroviricota</taxon>
        <taxon>Caudoviricetes</taxon>
        <taxon>Peduoviridae</taxon>
        <taxon>Maltschvirus</taxon>
        <taxon>Maltschvirus maltsch</taxon>
    </lineage>
</organism>
<name>A0A6J5MSE8_9CAUD</name>
<gene>
    <name evidence="1" type="ORF">UFOVP543_22</name>
    <name evidence="2" type="ORF">UFOVP804_50</name>
</gene>
<dbReference type="EMBL" id="LR796531">
    <property type="protein sequence ID" value="CAB4149728.1"/>
    <property type="molecule type" value="Genomic_DNA"/>
</dbReference>
<dbReference type="EMBL" id="LR796756">
    <property type="protein sequence ID" value="CAB4163761.1"/>
    <property type="molecule type" value="Genomic_DNA"/>
</dbReference>
<reference evidence="1" key="1">
    <citation type="submission" date="2020-04" db="EMBL/GenBank/DDBJ databases">
        <authorList>
            <person name="Chiriac C."/>
            <person name="Salcher M."/>
            <person name="Ghai R."/>
            <person name="Kavagutti S V."/>
        </authorList>
    </citation>
    <scope>NUCLEOTIDE SEQUENCE</scope>
</reference>
<accession>A0A6J5MSE8</accession>
<protein>
    <submittedName>
        <fullName evidence="1">Uncharacterized protein</fullName>
    </submittedName>
</protein>